<reference evidence="2 3" key="1">
    <citation type="submission" date="2023-03" db="EMBL/GenBank/DDBJ databases">
        <title>WGS of Gossypium arboreum.</title>
        <authorList>
            <person name="Yu D."/>
        </authorList>
    </citation>
    <scope>NUCLEOTIDE SEQUENCE [LARGE SCALE GENOMIC DNA]</scope>
    <source>
        <tissue evidence="2">Leaf</tissue>
    </source>
</reference>
<keyword evidence="3" id="KW-1185">Reference proteome</keyword>
<comment type="caution">
    <text evidence="2">The sequence shown here is derived from an EMBL/GenBank/DDBJ whole genome shotgun (WGS) entry which is preliminary data.</text>
</comment>
<feature type="chain" id="PRO_5045908134" evidence="1">
    <location>
        <begin position="23"/>
        <end position="73"/>
    </location>
</feature>
<evidence type="ECO:0000313" key="3">
    <source>
        <dbReference type="Proteomes" id="UP001358586"/>
    </source>
</evidence>
<protein>
    <submittedName>
        <fullName evidence="2">Uncharacterized protein</fullName>
    </submittedName>
</protein>
<keyword evidence="1" id="KW-0732">Signal</keyword>
<gene>
    <name evidence="2" type="ORF">PVK06_037158</name>
</gene>
<dbReference type="Proteomes" id="UP001358586">
    <property type="component" value="Chromosome 11"/>
</dbReference>
<dbReference type="EMBL" id="JARKNE010000011">
    <property type="protein sequence ID" value="KAK5782653.1"/>
    <property type="molecule type" value="Genomic_DNA"/>
</dbReference>
<evidence type="ECO:0000313" key="2">
    <source>
        <dbReference type="EMBL" id="KAK5782653.1"/>
    </source>
</evidence>
<evidence type="ECO:0000256" key="1">
    <source>
        <dbReference type="SAM" id="SignalP"/>
    </source>
</evidence>
<organism evidence="2 3">
    <name type="scientific">Gossypium arboreum</name>
    <name type="common">Tree cotton</name>
    <name type="synonym">Gossypium nanking</name>
    <dbReference type="NCBI Taxonomy" id="29729"/>
    <lineage>
        <taxon>Eukaryota</taxon>
        <taxon>Viridiplantae</taxon>
        <taxon>Streptophyta</taxon>
        <taxon>Embryophyta</taxon>
        <taxon>Tracheophyta</taxon>
        <taxon>Spermatophyta</taxon>
        <taxon>Magnoliopsida</taxon>
        <taxon>eudicotyledons</taxon>
        <taxon>Gunneridae</taxon>
        <taxon>Pentapetalae</taxon>
        <taxon>rosids</taxon>
        <taxon>malvids</taxon>
        <taxon>Malvales</taxon>
        <taxon>Malvaceae</taxon>
        <taxon>Malvoideae</taxon>
        <taxon>Gossypium</taxon>
    </lineage>
</organism>
<sequence>MQLTSFCKELFVLNLQIVLLSQWHTGYQTMVLAISDGKLMEYDEPKKLMEREGSLFGQLVKEYWSQCHSAESH</sequence>
<feature type="signal peptide" evidence="1">
    <location>
        <begin position="1"/>
        <end position="22"/>
    </location>
</feature>
<name>A0ABR0MX23_GOSAR</name>
<accession>A0ABR0MX23</accession>
<proteinExistence type="predicted"/>